<dbReference type="Proteomes" id="UP000662857">
    <property type="component" value="Chromosome"/>
</dbReference>
<name>A0A895Y7W3_9ACTN</name>
<accession>A0A895Y7W3</accession>
<keyword evidence="3" id="KW-0472">Membrane</keyword>
<evidence type="ECO:0000313" key="5">
    <source>
        <dbReference type="Proteomes" id="UP000662857"/>
    </source>
</evidence>
<evidence type="ECO:0000313" key="4">
    <source>
        <dbReference type="EMBL" id="QSB13814.1"/>
    </source>
</evidence>
<dbReference type="Pfam" id="PF04203">
    <property type="entry name" value="Sortase"/>
    <property type="match status" value="1"/>
</dbReference>
<evidence type="ECO:0000256" key="1">
    <source>
        <dbReference type="ARBA" id="ARBA00022801"/>
    </source>
</evidence>
<dbReference type="EMBL" id="CP070499">
    <property type="protein sequence ID" value="QSB13814.1"/>
    <property type="molecule type" value="Genomic_DNA"/>
</dbReference>
<dbReference type="RefSeq" id="WP_239675925.1">
    <property type="nucleotide sequence ID" value="NZ_CP070499.1"/>
</dbReference>
<dbReference type="CDD" id="cd05829">
    <property type="entry name" value="Sortase_F"/>
    <property type="match status" value="1"/>
</dbReference>
<dbReference type="InterPro" id="IPR042001">
    <property type="entry name" value="Sortase_F"/>
</dbReference>
<keyword evidence="3" id="KW-1133">Transmembrane helix</keyword>
<dbReference type="InterPro" id="IPR005754">
    <property type="entry name" value="Sortase"/>
</dbReference>
<sequence length="233" mass="24705">MGRSPDAATVRTSGRHGSPWRAAGFLVVALLIVTGVSLVLDATGRNPLQPPQPPASGFGLGEDRPTDGLPDLTVPPELLAEVSGLPRSEPAAIKIPEIDVAALVMNVGIDEEGKVDTPPLEEADQVGWYQYGPSPGEVGSAVMVGHVDSHITGEAVFFELGALRPGDQVEVLRRDGHIATFTVDRVESFPKDAFPSEEVYAPSNQPQLRLITCGGAFDEELDDYPDNVIVFAS</sequence>
<feature type="transmembrane region" description="Helical" evidence="3">
    <location>
        <begin position="20"/>
        <end position="40"/>
    </location>
</feature>
<dbReference type="Gene3D" id="2.40.260.10">
    <property type="entry name" value="Sortase"/>
    <property type="match status" value="1"/>
</dbReference>
<dbReference type="NCBIfam" id="NF033748">
    <property type="entry name" value="class_F_sortase"/>
    <property type="match status" value="1"/>
</dbReference>
<dbReference type="SUPFAM" id="SSF63817">
    <property type="entry name" value="Sortase"/>
    <property type="match status" value="1"/>
</dbReference>
<evidence type="ECO:0000256" key="2">
    <source>
        <dbReference type="SAM" id="MobiDB-lite"/>
    </source>
</evidence>
<protein>
    <submittedName>
        <fullName evidence="4">Class F sortase</fullName>
    </submittedName>
</protein>
<gene>
    <name evidence="4" type="ORF">JQS43_19995</name>
</gene>
<keyword evidence="3" id="KW-0812">Transmembrane</keyword>
<keyword evidence="5" id="KW-1185">Reference proteome</keyword>
<evidence type="ECO:0000256" key="3">
    <source>
        <dbReference type="SAM" id="Phobius"/>
    </source>
</evidence>
<dbReference type="KEGG" id="nhy:JQS43_19995"/>
<feature type="region of interest" description="Disordered" evidence="2">
    <location>
        <begin position="45"/>
        <end position="66"/>
    </location>
</feature>
<organism evidence="4 5">
    <name type="scientific">Natronosporangium hydrolyticum</name>
    <dbReference type="NCBI Taxonomy" id="2811111"/>
    <lineage>
        <taxon>Bacteria</taxon>
        <taxon>Bacillati</taxon>
        <taxon>Actinomycetota</taxon>
        <taxon>Actinomycetes</taxon>
        <taxon>Micromonosporales</taxon>
        <taxon>Micromonosporaceae</taxon>
        <taxon>Natronosporangium</taxon>
    </lineage>
</organism>
<dbReference type="AlphaFoldDB" id="A0A895Y7W3"/>
<dbReference type="InterPro" id="IPR023365">
    <property type="entry name" value="Sortase_dom-sf"/>
</dbReference>
<proteinExistence type="predicted"/>
<dbReference type="GO" id="GO:0016787">
    <property type="term" value="F:hydrolase activity"/>
    <property type="evidence" value="ECO:0007669"/>
    <property type="project" value="UniProtKB-KW"/>
</dbReference>
<keyword evidence="1" id="KW-0378">Hydrolase</keyword>
<reference evidence="4" key="1">
    <citation type="submission" date="2021-02" db="EMBL/GenBank/DDBJ databases">
        <title>Natrosporangium hydrolyticum gen. nov., sp. nov, a haloalkaliphilic actinobacterium from a soda solonchak soil.</title>
        <authorList>
            <person name="Sorokin D.Y."/>
            <person name="Khijniak T.V."/>
            <person name="Zakharycheva A.P."/>
            <person name="Boueva O.V."/>
            <person name="Ariskina E.V."/>
            <person name="Hahnke R.L."/>
            <person name="Bunk B."/>
            <person name="Sproer C."/>
            <person name="Schumann P."/>
            <person name="Evtushenko L.I."/>
            <person name="Kublanov I.V."/>
        </authorList>
    </citation>
    <scope>NUCLEOTIDE SEQUENCE</scope>
    <source>
        <strain evidence="4">DSM 106523</strain>
    </source>
</reference>